<dbReference type="GO" id="GO:0004130">
    <property type="term" value="F:cytochrome-c peroxidase activity"/>
    <property type="evidence" value="ECO:0007669"/>
    <property type="project" value="TreeGrafter"/>
</dbReference>
<organism evidence="2 3">
    <name type="scientific">Nannocystis pusilla</name>
    <dbReference type="NCBI Taxonomy" id="889268"/>
    <lineage>
        <taxon>Bacteria</taxon>
        <taxon>Pseudomonadati</taxon>
        <taxon>Myxococcota</taxon>
        <taxon>Polyangia</taxon>
        <taxon>Nannocystales</taxon>
        <taxon>Nannocystaceae</taxon>
        <taxon>Nannocystis</taxon>
    </lineage>
</organism>
<evidence type="ECO:0000313" key="2">
    <source>
        <dbReference type="EMBL" id="MCY1009359.1"/>
    </source>
</evidence>
<evidence type="ECO:0008006" key="4">
    <source>
        <dbReference type="Google" id="ProtNLM"/>
    </source>
</evidence>
<sequence length="106" mass="11716">MTGPNFFPQFFTTDPGRAAITGSPHDFEAFDIPTLRGIGRTAPYWHNNISETLEDVVSLYSDHLLAKFPSLTLPGEKEPDADGDIGPPEALTKEQKSDLVAFLRRL</sequence>
<dbReference type="InterPro" id="IPR036909">
    <property type="entry name" value="Cyt_c-like_dom_sf"/>
</dbReference>
<dbReference type="SUPFAM" id="SSF46626">
    <property type="entry name" value="Cytochrome c"/>
    <property type="match status" value="1"/>
</dbReference>
<dbReference type="Proteomes" id="UP001150924">
    <property type="component" value="Unassembled WGS sequence"/>
</dbReference>
<gene>
    <name evidence="2" type="ORF">OV079_28100</name>
</gene>
<name>A0A9X3J070_9BACT</name>
<keyword evidence="3" id="KW-1185">Reference proteome</keyword>
<feature type="region of interest" description="Disordered" evidence="1">
    <location>
        <begin position="71"/>
        <end position="91"/>
    </location>
</feature>
<evidence type="ECO:0000256" key="1">
    <source>
        <dbReference type="SAM" id="MobiDB-lite"/>
    </source>
</evidence>
<dbReference type="EMBL" id="JAPNKE010000002">
    <property type="protein sequence ID" value="MCY1009359.1"/>
    <property type="molecule type" value="Genomic_DNA"/>
</dbReference>
<proteinExistence type="predicted"/>
<reference evidence="2" key="1">
    <citation type="submission" date="2022-11" db="EMBL/GenBank/DDBJ databases">
        <title>Minimal conservation of predation-associated metabolite biosynthetic gene clusters underscores biosynthetic potential of Myxococcota including descriptions for ten novel species: Archangium lansinium sp. nov., Myxococcus landrumus sp. nov., Nannocystis bai.</title>
        <authorList>
            <person name="Ahearne A."/>
            <person name="Stevens C."/>
            <person name="Phillips K."/>
        </authorList>
    </citation>
    <scope>NUCLEOTIDE SEQUENCE</scope>
    <source>
        <strain evidence="2">Na p29</strain>
    </source>
</reference>
<dbReference type="InterPro" id="IPR051395">
    <property type="entry name" value="Cytochrome_c_Peroxidase/MauG"/>
</dbReference>
<dbReference type="RefSeq" id="WP_267772023.1">
    <property type="nucleotide sequence ID" value="NZ_JAPNKE010000002.1"/>
</dbReference>
<dbReference type="Gene3D" id="1.10.760.10">
    <property type="entry name" value="Cytochrome c-like domain"/>
    <property type="match status" value="1"/>
</dbReference>
<accession>A0A9X3J070</accession>
<comment type="caution">
    <text evidence="2">The sequence shown here is derived from an EMBL/GenBank/DDBJ whole genome shotgun (WGS) entry which is preliminary data.</text>
</comment>
<dbReference type="AlphaFoldDB" id="A0A9X3J070"/>
<evidence type="ECO:0000313" key="3">
    <source>
        <dbReference type="Proteomes" id="UP001150924"/>
    </source>
</evidence>
<dbReference type="PANTHER" id="PTHR30600">
    <property type="entry name" value="CYTOCHROME C PEROXIDASE-RELATED"/>
    <property type="match status" value="1"/>
</dbReference>
<dbReference type="GO" id="GO:0009055">
    <property type="term" value="F:electron transfer activity"/>
    <property type="evidence" value="ECO:0007669"/>
    <property type="project" value="InterPro"/>
</dbReference>
<dbReference type="GO" id="GO:0020037">
    <property type="term" value="F:heme binding"/>
    <property type="evidence" value="ECO:0007669"/>
    <property type="project" value="InterPro"/>
</dbReference>
<protein>
    <recommendedName>
        <fullName evidence="4">Cytochrome c peroxidase</fullName>
    </recommendedName>
</protein>